<reference evidence="1 2" key="1">
    <citation type="submission" date="2017-03" db="EMBL/GenBank/DDBJ databases">
        <authorList>
            <person name="Afonso C.L."/>
            <person name="Miller P.J."/>
            <person name="Scott M.A."/>
            <person name="Spackman E."/>
            <person name="Goraichik I."/>
            <person name="Dimitrov K.M."/>
            <person name="Suarez D.L."/>
            <person name="Swayne D.E."/>
        </authorList>
    </citation>
    <scope>NUCLEOTIDE SEQUENCE [LARGE SCALE GENOMIC DNA]</scope>
    <source>
        <strain evidence="1">PRJEB14757</strain>
    </source>
</reference>
<keyword evidence="2" id="KW-1185">Reference proteome</keyword>
<evidence type="ECO:0008006" key="3">
    <source>
        <dbReference type="Google" id="ProtNLM"/>
    </source>
</evidence>
<evidence type="ECO:0000313" key="2">
    <source>
        <dbReference type="Proteomes" id="UP000191931"/>
    </source>
</evidence>
<dbReference type="EMBL" id="FWEV01000128">
    <property type="protein sequence ID" value="SLM30147.1"/>
    <property type="molecule type" value="Genomic_DNA"/>
</dbReference>
<proteinExistence type="predicted"/>
<dbReference type="AlphaFoldDB" id="A0A1W1HCD3"/>
<sequence>MRKALDFHFESMIEDGDPLPVARHFIEHADEIDPDSGDVFAFVEIASQAMAA</sequence>
<name>A0A1W1HCD3_9BACT</name>
<evidence type="ECO:0000313" key="1">
    <source>
        <dbReference type="EMBL" id="SLM30147.1"/>
    </source>
</evidence>
<dbReference type="STRING" id="1246637.MTBBW1_2130042"/>
<gene>
    <name evidence="1" type="ORF">MTBBW1_2130042</name>
</gene>
<protein>
    <recommendedName>
        <fullName evidence="3">HicB-like antitoxin of toxin-antitoxin system domain-containing protein</fullName>
    </recommendedName>
</protein>
<accession>A0A1W1HCD3</accession>
<organism evidence="1 2">
    <name type="scientific">Desulfamplus magnetovallimortis</name>
    <dbReference type="NCBI Taxonomy" id="1246637"/>
    <lineage>
        <taxon>Bacteria</taxon>
        <taxon>Pseudomonadati</taxon>
        <taxon>Thermodesulfobacteriota</taxon>
        <taxon>Desulfobacteria</taxon>
        <taxon>Desulfobacterales</taxon>
        <taxon>Desulfobacteraceae</taxon>
        <taxon>Desulfamplus</taxon>
    </lineage>
</organism>
<dbReference type="Proteomes" id="UP000191931">
    <property type="component" value="Unassembled WGS sequence"/>
</dbReference>